<organism evidence="1 2">
    <name type="scientific">Nocardioides oceani</name>
    <dbReference type="NCBI Taxonomy" id="3058369"/>
    <lineage>
        <taxon>Bacteria</taxon>
        <taxon>Bacillati</taxon>
        <taxon>Actinomycetota</taxon>
        <taxon>Actinomycetes</taxon>
        <taxon>Propionibacteriales</taxon>
        <taxon>Nocardioidaceae</taxon>
        <taxon>Nocardioides</taxon>
    </lineage>
</organism>
<protein>
    <submittedName>
        <fullName evidence="1">Uncharacterized protein</fullName>
    </submittedName>
</protein>
<reference evidence="1" key="1">
    <citation type="submission" date="2023-06" db="EMBL/GenBank/DDBJ databases">
        <title>Draft genome sequence of Nocardioides sp. SOB77.</title>
        <authorList>
            <person name="Zhang G."/>
        </authorList>
    </citation>
    <scope>NUCLEOTIDE SEQUENCE</scope>
    <source>
        <strain evidence="1">SOB77</strain>
    </source>
</reference>
<feature type="non-terminal residue" evidence="1">
    <location>
        <position position="86"/>
    </location>
</feature>
<keyword evidence="2" id="KW-1185">Reference proteome</keyword>
<name>A0ABT8FN46_9ACTN</name>
<dbReference type="RefSeq" id="WP_300955339.1">
    <property type="nucleotide sequence ID" value="NZ_JAUHJQ010000133.1"/>
</dbReference>
<evidence type="ECO:0000313" key="2">
    <source>
        <dbReference type="Proteomes" id="UP001168620"/>
    </source>
</evidence>
<comment type="caution">
    <text evidence="1">The sequence shown here is derived from an EMBL/GenBank/DDBJ whole genome shotgun (WGS) entry which is preliminary data.</text>
</comment>
<evidence type="ECO:0000313" key="1">
    <source>
        <dbReference type="EMBL" id="MDN4175945.1"/>
    </source>
</evidence>
<dbReference type="Proteomes" id="UP001168620">
    <property type="component" value="Unassembled WGS sequence"/>
</dbReference>
<sequence length="86" mass="9427">MSTGDGINRIRVANARDLEHFEIPVEDQRFNVLVNAAGALSSGFAATPGLGKVQLEWQQPTAEEVSDLLGYEMYRYTVSLDPNTGQ</sequence>
<accession>A0ABT8FN46</accession>
<dbReference type="EMBL" id="JAUHJQ010000133">
    <property type="protein sequence ID" value="MDN4175945.1"/>
    <property type="molecule type" value="Genomic_DNA"/>
</dbReference>
<gene>
    <name evidence="1" type="ORF">QWY28_23575</name>
</gene>
<proteinExistence type="predicted"/>